<evidence type="ECO:0000313" key="6">
    <source>
        <dbReference type="Proteomes" id="UP000308197"/>
    </source>
</evidence>
<evidence type="ECO:0000256" key="2">
    <source>
        <dbReference type="ARBA" id="ARBA00022801"/>
    </source>
</evidence>
<accession>A0A5C3NS03</accession>
<dbReference type="Proteomes" id="UP000308197">
    <property type="component" value="Unassembled WGS sequence"/>
</dbReference>
<evidence type="ECO:0000259" key="4">
    <source>
        <dbReference type="Pfam" id="PF00135"/>
    </source>
</evidence>
<organism evidence="5 6">
    <name type="scientific">Polyporus arcularius HHB13444</name>
    <dbReference type="NCBI Taxonomy" id="1314778"/>
    <lineage>
        <taxon>Eukaryota</taxon>
        <taxon>Fungi</taxon>
        <taxon>Dikarya</taxon>
        <taxon>Basidiomycota</taxon>
        <taxon>Agaricomycotina</taxon>
        <taxon>Agaricomycetes</taxon>
        <taxon>Polyporales</taxon>
        <taxon>Polyporaceae</taxon>
        <taxon>Polyporus</taxon>
    </lineage>
</organism>
<dbReference type="PANTHER" id="PTHR11559">
    <property type="entry name" value="CARBOXYLESTERASE"/>
    <property type="match status" value="1"/>
</dbReference>
<dbReference type="AlphaFoldDB" id="A0A5C3NS03"/>
<keyword evidence="2 3" id="KW-0378">Hydrolase</keyword>
<dbReference type="Pfam" id="PF00135">
    <property type="entry name" value="COesterase"/>
    <property type="match status" value="1"/>
</dbReference>
<dbReference type="PROSITE" id="PS00122">
    <property type="entry name" value="CARBOXYLESTERASE_B_1"/>
    <property type="match status" value="1"/>
</dbReference>
<feature type="domain" description="Carboxylesterase type B" evidence="4">
    <location>
        <begin position="19"/>
        <end position="528"/>
    </location>
</feature>
<protein>
    <recommendedName>
        <fullName evidence="3">Carboxylic ester hydrolase</fullName>
        <ecNumber evidence="3">3.1.1.-</ecNumber>
    </recommendedName>
</protein>
<reference evidence="5 6" key="1">
    <citation type="journal article" date="2019" name="Nat. Ecol. Evol.">
        <title>Megaphylogeny resolves global patterns of mushroom evolution.</title>
        <authorList>
            <person name="Varga T."/>
            <person name="Krizsan K."/>
            <person name="Foldi C."/>
            <person name="Dima B."/>
            <person name="Sanchez-Garcia M."/>
            <person name="Sanchez-Ramirez S."/>
            <person name="Szollosi G.J."/>
            <person name="Szarkandi J.G."/>
            <person name="Papp V."/>
            <person name="Albert L."/>
            <person name="Andreopoulos W."/>
            <person name="Angelini C."/>
            <person name="Antonin V."/>
            <person name="Barry K.W."/>
            <person name="Bougher N.L."/>
            <person name="Buchanan P."/>
            <person name="Buyck B."/>
            <person name="Bense V."/>
            <person name="Catcheside P."/>
            <person name="Chovatia M."/>
            <person name="Cooper J."/>
            <person name="Damon W."/>
            <person name="Desjardin D."/>
            <person name="Finy P."/>
            <person name="Geml J."/>
            <person name="Haridas S."/>
            <person name="Hughes K."/>
            <person name="Justo A."/>
            <person name="Karasinski D."/>
            <person name="Kautmanova I."/>
            <person name="Kiss B."/>
            <person name="Kocsube S."/>
            <person name="Kotiranta H."/>
            <person name="LaButti K.M."/>
            <person name="Lechner B.E."/>
            <person name="Liimatainen K."/>
            <person name="Lipzen A."/>
            <person name="Lukacs Z."/>
            <person name="Mihaltcheva S."/>
            <person name="Morgado L.N."/>
            <person name="Niskanen T."/>
            <person name="Noordeloos M.E."/>
            <person name="Ohm R.A."/>
            <person name="Ortiz-Santana B."/>
            <person name="Ovrebo C."/>
            <person name="Racz N."/>
            <person name="Riley R."/>
            <person name="Savchenko A."/>
            <person name="Shiryaev A."/>
            <person name="Soop K."/>
            <person name="Spirin V."/>
            <person name="Szebenyi C."/>
            <person name="Tomsovsky M."/>
            <person name="Tulloss R.E."/>
            <person name="Uehling J."/>
            <person name="Grigoriev I.V."/>
            <person name="Vagvolgyi C."/>
            <person name="Papp T."/>
            <person name="Martin F.M."/>
            <person name="Miettinen O."/>
            <person name="Hibbett D.S."/>
            <person name="Nagy L.G."/>
        </authorList>
    </citation>
    <scope>NUCLEOTIDE SEQUENCE [LARGE SCALE GENOMIC DNA]</scope>
    <source>
        <strain evidence="5 6">HHB13444</strain>
    </source>
</reference>
<name>A0A5C3NS03_9APHY</name>
<evidence type="ECO:0000256" key="3">
    <source>
        <dbReference type="RuleBase" id="RU361235"/>
    </source>
</evidence>
<comment type="similarity">
    <text evidence="1 3">Belongs to the type-B carboxylesterase/lipase family.</text>
</comment>
<dbReference type="Gene3D" id="3.40.50.1820">
    <property type="entry name" value="alpha/beta hydrolase"/>
    <property type="match status" value="1"/>
</dbReference>
<dbReference type="EC" id="3.1.1.-" evidence="3"/>
<evidence type="ECO:0000256" key="1">
    <source>
        <dbReference type="ARBA" id="ARBA00005964"/>
    </source>
</evidence>
<dbReference type="STRING" id="1314778.A0A5C3NS03"/>
<dbReference type="InParanoid" id="A0A5C3NS03"/>
<dbReference type="GO" id="GO:0016787">
    <property type="term" value="F:hydrolase activity"/>
    <property type="evidence" value="ECO:0007669"/>
    <property type="project" value="UniProtKB-KW"/>
</dbReference>
<dbReference type="EMBL" id="ML211801">
    <property type="protein sequence ID" value="TFK80316.1"/>
    <property type="molecule type" value="Genomic_DNA"/>
</dbReference>
<dbReference type="InterPro" id="IPR050309">
    <property type="entry name" value="Type-B_Carboxylest/Lipase"/>
</dbReference>
<dbReference type="InterPro" id="IPR029058">
    <property type="entry name" value="AB_hydrolase_fold"/>
</dbReference>
<sequence length="557" mass="59855">MGLLLSSIHFSFASDVRPQVQLDGATLIGTVTGSVENFLGIPYAEPPVGDRRLRLPQLIKSYDGTINASAYGHTCFQQVSSSQPVLPAEVTDSLGPLLAQFAQGSDATQSEDCLNLNIIRPANISGNAKLPVLFWIYGGGFSDGSNSIPGYNGTAIAQRSIELDEPVIYVALNYRLGVFGFLGGKEVQEAGVGNLGLQDQRAALRWVNKYISAFGGDPFKVTIWGESAGATSVFLQLFANNGDNEGLFRAAIMNSGFAVPTGDVRETQGTYDSVVDQVGCSNATDTLGCLRLVPADDLLATANNFPTFTDFAGLVSPMLPRADGVFLTVPPYQLTSQGKIADVPFIVGDVKDEGTIFSFGSLNLTTDDEVASYISELWFPGSSPADLSALLQLYPSDPAAGSPFDTGSANAFSPQYKRIAALTGDWFFNAPRRQLLDRVSANKTVYNFRAFSSLAGSVRERTSQAWATVEKLTRTFQPHTSDLLNAFGPGDMTDYFIRFVNDLDPNDASGVYWPPYNTSARLTLQFNDGSLPLNVTADDERLAGTEELSSLIGRFSL</sequence>
<dbReference type="InterPro" id="IPR019826">
    <property type="entry name" value="Carboxylesterase_B_AS"/>
</dbReference>
<dbReference type="SUPFAM" id="SSF53474">
    <property type="entry name" value="alpha/beta-Hydrolases"/>
    <property type="match status" value="1"/>
</dbReference>
<dbReference type="InterPro" id="IPR002018">
    <property type="entry name" value="CarbesteraseB"/>
</dbReference>
<evidence type="ECO:0000313" key="5">
    <source>
        <dbReference type="EMBL" id="TFK80316.1"/>
    </source>
</evidence>
<proteinExistence type="inferred from homology"/>
<gene>
    <name evidence="5" type="ORF">K466DRAFT_504106</name>
</gene>
<keyword evidence="6" id="KW-1185">Reference proteome</keyword>